<reference evidence="3" key="1">
    <citation type="submission" date="2016-06" db="EMBL/GenBank/DDBJ databases">
        <title>Four novel species of enterococci isolated from chicken manure.</title>
        <authorList>
            <person name="Van Tyne D."/>
        </authorList>
    </citation>
    <scope>NUCLEOTIDE SEQUENCE [LARGE SCALE GENOMIC DNA]</scope>
    <source>
        <strain evidence="3">JM9A</strain>
    </source>
</reference>
<reference evidence="2 3" key="2">
    <citation type="submission" date="2024-02" db="EMBL/GenBank/DDBJ databases">
        <title>The Genome Sequence of Enterococcus diestrammenae JM9A.</title>
        <authorList>
            <person name="Earl A."/>
            <person name="Manson A."/>
            <person name="Gilmore M."/>
            <person name="Sanders J."/>
            <person name="Shea T."/>
            <person name="Howe W."/>
            <person name="Livny J."/>
            <person name="Cuomo C."/>
            <person name="Neafsey D."/>
            <person name="Birren B."/>
        </authorList>
    </citation>
    <scope>NUCLEOTIDE SEQUENCE [LARGE SCALE GENOMIC DNA]</scope>
    <source>
        <strain evidence="2 3">JM9A</strain>
    </source>
</reference>
<dbReference type="Proteomes" id="UP001429357">
    <property type="component" value="Unassembled WGS sequence"/>
</dbReference>
<name>A0ABV0F7Z6_9ENTE</name>
<accession>A0ABV0F7Z6</accession>
<feature type="transmembrane region" description="Helical" evidence="1">
    <location>
        <begin position="54"/>
        <end position="74"/>
    </location>
</feature>
<gene>
    <name evidence="2" type="ORF">BAU18_002840</name>
</gene>
<keyword evidence="1" id="KW-0812">Transmembrane</keyword>
<evidence type="ECO:0008006" key="4">
    <source>
        <dbReference type="Google" id="ProtNLM"/>
    </source>
</evidence>
<protein>
    <recommendedName>
        <fullName evidence="4">SdpI family protein</fullName>
    </recommendedName>
</protein>
<evidence type="ECO:0000313" key="3">
    <source>
        <dbReference type="Proteomes" id="UP001429357"/>
    </source>
</evidence>
<sequence>MISLFTALTFLLIADMTPEKRINRWYGFRSPKAKKNQANWDLAQKEMIAFAKRLVLPSFLIGLLFVAIEIFLIIQGAGNTVITLLLLECIVPAILYLILYFHCDRMLAD</sequence>
<keyword evidence="1" id="KW-0472">Membrane</keyword>
<comment type="caution">
    <text evidence="2">The sequence shown here is derived from an EMBL/GenBank/DDBJ whole genome shotgun (WGS) entry which is preliminary data.</text>
</comment>
<keyword evidence="3" id="KW-1185">Reference proteome</keyword>
<keyword evidence="1" id="KW-1133">Transmembrane helix</keyword>
<evidence type="ECO:0000313" key="2">
    <source>
        <dbReference type="EMBL" id="MEO1783221.1"/>
    </source>
</evidence>
<dbReference type="RefSeq" id="WP_161870126.1">
    <property type="nucleotide sequence ID" value="NZ_MAEI02000001.1"/>
</dbReference>
<dbReference type="EMBL" id="MAEI02000001">
    <property type="protein sequence ID" value="MEO1783221.1"/>
    <property type="molecule type" value="Genomic_DNA"/>
</dbReference>
<dbReference type="InterPro" id="IPR025962">
    <property type="entry name" value="SdpI/YhfL"/>
</dbReference>
<proteinExistence type="predicted"/>
<organism evidence="2 3">
    <name type="scientific">Enterococcus diestrammenae</name>
    <dbReference type="NCBI Taxonomy" id="1155073"/>
    <lineage>
        <taxon>Bacteria</taxon>
        <taxon>Bacillati</taxon>
        <taxon>Bacillota</taxon>
        <taxon>Bacilli</taxon>
        <taxon>Lactobacillales</taxon>
        <taxon>Enterococcaceae</taxon>
        <taxon>Enterococcus</taxon>
    </lineage>
</organism>
<dbReference type="Pfam" id="PF13630">
    <property type="entry name" value="SdpI"/>
    <property type="match status" value="1"/>
</dbReference>
<feature type="transmembrane region" description="Helical" evidence="1">
    <location>
        <begin position="81"/>
        <end position="101"/>
    </location>
</feature>
<evidence type="ECO:0000256" key="1">
    <source>
        <dbReference type="SAM" id="Phobius"/>
    </source>
</evidence>